<evidence type="ECO:0000259" key="1">
    <source>
        <dbReference type="SMART" id="SM00849"/>
    </source>
</evidence>
<dbReference type="GO" id="GO:0016787">
    <property type="term" value="F:hydrolase activity"/>
    <property type="evidence" value="ECO:0007669"/>
    <property type="project" value="UniProtKB-KW"/>
</dbReference>
<gene>
    <name evidence="2" type="ORF">EAH82_21120</name>
</gene>
<name>A0A502D969_9BURK</name>
<accession>A0A502D969</accession>
<dbReference type="Pfam" id="PF00753">
    <property type="entry name" value="Lactamase_B"/>
    <property type="match status" value="1"/>
</dbReference>
<evidence type="ECO:0000313" key="3">
    <source>
        <dbReference type="Proteomes" id="UP000319212"/>
    </source>
</evidence>
<dbReference type="RefSeq" id="WP_140863196.1">
    <property type="nucleotide sequence ID" value="NZ_RCZI01000012.1"/>
</dbReference>
<proteinExistence type="predicted"/>
<dbReference type="OrthoDB" id="2971563at2"/>
<feature type="domain" description="Metallo-beta-lactamase" evidence="1">
    <location>
        <begin position="18"/>
        <end position="202"/>
    </location>
</feature>
<dbReference type="Proteomes" id="UP000319212">
    <property type="component" value="Unassembled WGS sequence"/>
</dbReference>
<evidence type="ECO:0000313" key="2">
    <source>
        <dbReference type="EMBL" id="TPG22215.1"/>
    </source>
</evidence>
<dbReference type="CDD" id="cd06262">
    <property type="entry name" value="metallo-hydrolase-like_MBL-fold"/>
    <property type="match status" value="1"/>
</dbReference>
<dbReference type="EMBL" id="RCZI01000012">
    <property type="protein sequence ID" value="TPG22215.1"/>
    <property type="molecule type" value="Genomic_DNA"/>
</dbReference>
<reference evidence="2 3" key="1">
    <citation type="journal article" date="2019" name="Environ. Microbiol.">
        <title>Species interactions and distinct microbial communities in high Arctic permafrost affected cryosols are associated with the CH4 and CO2 gas fluxes.</title>
        <authorList>
            <person name="Altshuler I."/>
            <person name="Hamel J."/>
            <person name="Turney S."/>
            <person name="Magnuson E."/>
            <person name="Levesque R."/>
            <person name="Greer C."/>
            <person name="Whyte L.G."/>
        </authorList>
    </citation>
    <scope>NUCLEOTIDE SEQUENCE [LARGE SCALE GENOMIC DNA]</scope>
    <source>
        <strain evidence="2 3">S06.C</strain>
    </source>
</reference>
<organism evidence="2 3">
    <name type="scientific">Variovorax guangxiensis</name>
    <dbReference type="NCBI Taxonomy" id="1775474"/>
    <lineage>
        <taxon>Bacteria</taxon>
        <taxon>Pseudomonadati</taxon>
        <taxon>Pseudomonadota</taxon>
        <taxon>Betaproteobacteria</taxon>
        <taxon>Burkholderiales</taxon>
        <taxon>Comamonadaceae</taxon>
        <taxon>Variovorax</taxon>
    </lineage>
</organism>
<dbReference type="PANTHER" id="PTHR23131">
    <property type="entry name" value="ENDORIBONUCLEASE LACTB2"/>
    <property type="match status" value="1"/>
</dbReference>
<dbReference type="SMART" id="SM00849">
    <property type="entry name" value="Lactamase_B"/>
    <property type="match status" value="1"/>
</dbReference>
<dbReference type="InterPro" id="IPR036866">
    <property type="entry name" value="RibonucZ/Hydroxyglut_hydro"/>
</dbReference>
<dbReference type="AlphaFoldDB" id="A0A502D969"/>
<keyword evidence="2" id="KW-0378">Hydrolase</keyword>
<dbReference type="InterPro" id="IPR001279">
    <property type="entry name" value="Metallo-B-lactamas"/>
</dbReference>
<dbReference type="InterPro" id="IPR050662">
    <property type="entry name" value="Sec-metab_biosynth-thioest"/>
</dbReference>
<comment type="caution">
    <text evidence="2">The sequence shown here is derived from an EMBL/GenBank/DDBJ whole genome shotgun (WGS) entry which is preliminary data.</text>
</comment>
<protein>
    <submittedName>
        <fullName evidence="2">MBL fold metallo-hydrolase</fullName>
    </submittedName>
</protein>
<dbReference type="Gene3D" id="3.60.15.10">
    <property type="entry name" value="Ribonuclease Z/Hydroxyacylglutathione hydrolase-like"/>
    <property type="match status" value="1"/>
</dbReference>
<dbReference type="SUPFAM" id="SSF56281">
    <property type="entry name" value="Metallo-hydrolase/oxidoreductase"/>
    <property type="match status" value="1"/>
</dbReference>
<sequence>MNAALPAGVTVFERGWLSSNNILIVGHETALVDSGYVTHAPQTVALVEDVLGSRLLDRLLNTHLHSDHCGGNAALQRRYPQMCTEVPSGEFSAVSVWDENVLSYRATGQECPRFRATGRLIAGGERRLGDLSWEIHAAPGHDPQSVILFEPTSGTLISADALWENGFGVVFPELLGESSFDEVADTLDLIESLAPKQVVPGHGRVFYNIKTALDTARRRLEKIAINPSKHARHALKVLIKFKLLEQQSMRLSEWAAWRDATPYLETIRARFFSAYDLSTLGDEILDELILSGGARQDATVILNIDRS</sequence>